<name>A0A371GV21_MUCPR</name>
<sequence length="32" mass="3454">MAGDVDSRKSTSGYLITFAGELFLGSQNFKNV</sequence>
<protein>
    <submittedName>
        <fullName evidence="1">Uncharacterized protein</fullName>
    </submittedName>
</protein>
<gene>
    <name evidence="1" type="ORF">CR513_23222</name>
</gene>
<organism evidence="1 2">
    <name type="scientific">Mucuna pruriens</name>
    <name type="common">Velvet bean</name>
    <name type="synonym">Dolichos pruriens</name>
    <dbReference type="NCBI Taxonomy" id="157652"/>
    <lineage>
        <taxon>Eukaryota</taxon>
        <taxon>Viridiplantae</taxon>
        <taxon>Streptophyta</taxon>
        <taxon>Embryophyta</taxon>
        <taxon>Tracheophyta</taxon>
        <taxon>Spermatophyta</taxon>
        <taxon>Magnoliopsida</taxon>
        <taxon>eudicotyledons</taxon>
        <taxon>Gunneridae</taxon>
        <taxon>Pentapetalae</taxon>
        <taxon>rosids</taxon>
        <taxon>fabids</taxon>
        <taxon>Fabales</taxon>
        <taxon>Fabaceae</taxon>
        <taxon>Papilionoideae</taxon>
        <taxon>50 kb inversion clade</taxon>
        <taxon>NPAAA clade</taxon>
        <taxon>indigoferoid/millettioid clade</taxon>
        <taxon>Phaseoleae</taxon>
        <taxon>Mucuna</taxon>
    </lineage>
</organism>
<accession>A0A371GV21</accession>
<keyword evidence="2" id="KW-1185">Reference proteome</keyword>
<evidence type="ECO:0000313" key="1">
    <source>
        <dbReference type="EMBL" id="RDX94400.1"/>
    </source>
</evidence>
<proteinExistence type="predicted"/>
<evidence type="ECO:0000313" key="2">
    <source>
        <dbReference type="Proteomes" id="UP000257109"/>
    </source>
</evidence>
<comment type="caution">
    <text evidence="1">The sequence shown here is derived from an EMBL/GenBank/DDBJ whole genome shotgun (WGS) entry which is preliminary data.</text>
</comment>
<reference evidence="1" key="1">
    <citation type="submission" date="2018-05" db="EMBL/GenBank/DDBJ databases">
        <title>Draft genome of Mucuna pruriens seed.</title>
        <authorList>
            <person name="Nnadi N.E."/>
            <person name="Vos R."/>
            <person name="Hasami M.H."/>
            <person name="Devisetty U.K."/>
            <person name="Aguiy J.C."/>
        </authorList>
    </citation>
    <scope>NUCLEOTIDE SEQUENCE [LARGE SCALE GENOMIC DNA]</scope>
    <source>
        <strain evidence="1">JCA_2017</strain>
    </source>
</reference>
<dbReference type="AlphaFoldDB" id="A0A371GV21"/>
<dbReference type="EMBL" id="QJKJ01004383">
    <property type="protein sequence ID" value="RDX94400.1"/>
    <property type="molecule type" value="Genomic_DNA"/>
</dbReference>
<dbReference type="Proteomes" id="UP000257109">
    <property type="component" value="Unassembled WGS sequence"/>
</dbReference>